<dbReference type="SUPFAM" id="SSF56672">
    <property type="entry name" value="DNA/RNA polymerases"/>
    <property type="match status" value="1"/>
</dbReference>
<feature type="compositionally biased region" description="Basic and acidic residues" evidence="1">
    <location>
        <begin position="127"/>
        <end position="136"/>
    </location>
</feature>
<dbReference type="PANTHER" id="PTHR33050">
    <property type="entry name" value="REVERSE TRANSCRIPTASE DOMAIN-CONTAINING PROTEIN"/>
    <property type="match status" value="1"/>
</dbReference>
<evidence type="ECO:0000313" key="2">
    <source>
        <dbReference type="EMBL" id="KNF06633.1"/>
    </source>
</evidence>
<dbReference type="InterPro" id="IPR043502">
    <property type="entry name" value="DNA/RNA_pol_sf"/>
</dbReference>
<keyword evidence="3" id="KW-1185">Reference proteome</keyword>
<evidence type="ECO:0000313" key="3">
    <source>
        <dbReference type="Proteomes" id="UP000054564"/>
    </source>
</evidence>
<organism evidence="2 3">
    <name type="scientific">Puccinia striiformis f. sp. tritici PST-78</name>
    <dbReference type="NCBI Taxonomy" id="1165861"/>
    <lineage>
        <taxon>Eukaryota</taxon>
        <taxon>Fungi</taxon>
        <taxon>Dikarya</taxon>
        <taxon>Basidiomycota</taxon>
        <taxon>Pucciniomycotina</taxon>
        <taxon>Pucciniomycetes</taxon>
        <taxon>Pucciniales</taxon>
        <taxon>Pucciniaceae</taxon>
        <taxon>Puccinia</taxon>
    </lineage>
</organism>
<accession>A0A0L0W528</accession>
<reference evidence="3" key="1">
    <citation type="submission" date="2014-03" db="EMBL/GenBank/DDBJ databases">
        <title>The Genome Sequence of Puccinia striiformis f. sp. tritici PST-78.</title>
        <authorList>
            <consortium name="The Broad Institute Genome Sequencing Platform"/>
            <person name="Cuomo C."/>
            <person name="Hulbert S."/>
            <person name="Chen X."/>
            <person name="Walker B."/>
            <person name="Young S.K."/>
            <person name="Zeng Q."/>
            <person name="Gargeya S."/>
            <person name="Fitzgerald M."/>
            <person name="Haas B."/>
            <person name="Abouelleil A."/>
            <person name="Alvarado L."/>
            <person name="Arachchi H.M."/>
            <person name="Berlin A.M."/>
            <person name="Chapman S.B."/>
            <person name="Goldberg J."/>
            <person name="Griggs A."/>
            <person name="Gujja S."/>
            <person name="Hansen M."/>
            <person name="Howarth C."/>
            <person name="Imamovic A."/>
            <person name="Larimer J."/>
            <person name="McCowan C."/>
            <person name="Montmayeur A."/>
            <person name="Murphy C."/>
            <person name="Neiman D."/>
            <person name="Pearson M."/>
            <person name="Priest M."/>
            <person name="Roberts A."/>
            <person name="Saif S."/>
            <person name="Shea T."/>
            <person name="Sisk P."/>
            <person name="Sykes S."/>
            <person name="Wortman J."/>
            <person name="Nusbaum C."/>
            <person name="Birren B."/>
        </authorList>
    </citation>
    <scope>NUCLEOTIDE SEQUENCE [LARGE SCALE GENOMIC DNA]</scope>
    <source>
        <strain evidence="3">race PST-78</strain>
    </source>
</reference>
<evidence type="ECO:0000256" key="1">
    <source>
        <dbReference type="SAM" id="MobiDB-lite"/>
    </source>
</evidence>
<comment type="caution">
    <text evidence="2">The sequence shown here is derived from an EMBL/GenBank/DDBJ whole genome shotgun (WGS) entry which is preliminary data.</text>
</comment>
<sequence>MRTNTFNQRVSINGVDHVPDISKFRRDIWQIVYSTSHKADEFNFTDNPYVEGGTRHGWDTTTGTYKNTSDPKRNKQSNPGNYYNNRDHYQQSNGGYGNNSSGGMNNNDNAYLDQNYPPGNSNSRSCHRNESSDSRPTRGGRGGSKGGFRGNGNGKAKSLDHQNQSEDSENSQRAVNFPKEIKCEMNIPLWKKGLEDANLLPEFDDVIHGFTHGFPQGVPCHTITGLKWYTPPNHSSAIKAKEKIRETIKKELAAERMFGPFTHDEVATVFPFFRSSPLGAVVNGDGSVRAINNLSFPHNDPSIKSVNSFVDSGDFMTTWDDFQVVSRFLRNQREEVELALFDWEKAYRQIPTAMDQWPYMFVLDFDGMLLLDTRITFGGVAGCGSFGRPADAWKRMMLSEFDLITIFRWVDDNLFIRKKGSTTCMDNVAERAAHLGVLTNKTKYRAFAEEQKFIGFVWNGKHKTVRLPPGKLEQRIDQISVFLVLGRKYSYDDLEILVGRLNHVSYIVPQLKCYLFGLYRMLCNWSNKAATRFLDTDANDDLNMWHKTLCSFRPLRMIPNPVPVDVGWYGDASTSFGVGVVIGKGWAQFKLVGDWVGPIHSPRGIAWLETVAVRLGILMLIELGAVKGKQFIVRTDNTTTEGVIRNRKSSDRHVNSEWKLIQSILIGEEINILGQRVSSGENVSDDLSRGVTTGRRLLDKLSIQLPTDLKGRFIQI</sequence>
<feature type="compositionally biased region" description="Low complexity" evidence="1">
    <location>
        <begin position="98"/>
        <end position="109"/>
    </location>
</feature>
<feature type="region of interest" description="Disordered" evidence="1">
    <location>
        <begin position="42"/>
        <end position="175"/>
    </location>
</feature>
<proteinExistence type="predicted"/>
<dbReference type="AlphaFoldDB" id="A0A0L0W528"/>
<feature type="compositionally biased region" description="Polar residues" evidence="1">
    <location>
        <begin position="59"/>
        <end position="68"/>
    </location>
</feature>
<dbReference type="STRING" id="1165861.A0A0L0W528"/>
<name>A0A0L0W528_9BASI</name>
<dbReference type="EMBL" id="AJIL01000003">
    <property type="protein sequence ID" value="KNF06633.1"/>
    <property type="molecule type" value="Genomic_DNA"/>
</dbReference>
<dbReference type="InterPro" id="IPR052055">
    <property type="entry name" value="Hepadnavirus_pol/RT"/>
</dbReference>
<gene>
    <name evidence="2" type="ORF">PSTG_00507</name>
</gene>
<dbReference type="PANTHER" id="PTHR33050:SF7">
    <property type="entry name" value="RIBONUCLEASE H"/>
    <property type="match status" value="1"/>
</dbReference>
<dbReference type="Proteomes" id="UP000054564">
    <property type="component" value="Unassembled WGS sequence"/>
</dbReference>
<feature type="compositionally biased region" description="Gly residues" evidence="1">
    <location>
        <begin position="139"/>
        <end position="153"/>
    </location>
</feature>
<evidence type="ECO:0008006" key="4">
    <source>
        <dbReference type="Google" id="ProtNLM"/>
    </source>
</evidence>
<protein>
    <recommendedName>
        <fullName evidence="4">Reverse transcriptase domain-containing protein</fullName>
    </recommendedName>
</protein>